<sequence>MKGKGQAPVTKYLGGGAQRRAQISFLLDPLLHHGGVSEQLPDCDDVLLAELPHEIEKYRWLRISGFACLTMTSLPSKAESSFQDRAARRINIYPVLRIAEIDMPMSTGKSA</sequence>
<organism evidence="1">
    <name type="scientific">Aegilops tauschii</name>
    <name type="common">Tausch's goatgrass</name>
    <name type="synonym">Aegilops squarrosa</name>
    <dbReference type="NCBI Taxonomy" id="37682"/>
    <lineage>
        <taxon>Eukaryota</taxon>
        <taxon>Viridiplantae</taxon>
        <taxon>Streptophyta</taxon>
        <taxon>Embryophyta</taxon>
        <taxon>Tracheophyta</taxon>
        <taxon>Spermatophyta</taxon>
        <taxon>Magnoliopsida</taxon>
        <taxon>Liliopsida</taxon>
        <taxon>Poales</taxon>
        <taxon>Poaceae</taxon>
        <taxon>BOP clade</taxon>
        <taxon>Pooideae</taxon>
        <taxon>Triticodae</taxon>
        <taxon>Triticeae</taxon>
        <taxon>Triticinae</taxon>
        <taxon>Aegilops</taxon>
    </lineage>
</organism>
<dbReference type="EnsemblPlants" id="EMT12946">
    <property type="protein sequence ID" value="EMT12946"/>
    <property type="gene ID" value="F775_24759"/>
</dbReference>
<accession>R7W1U3</accession>
<reference evidence="1" key="1">
    <citation type="submission" date="2015-06" db="UniProtKB">
        <authorList>
            <consortium name="EnsemblPlants"/>
        </authorList>
    </citation>
    <scope>IDENTIFICATION</scope>
</reference>
<proteinExistence type="predicted"/>
<evidence type="ECO:0000313" key="1">
    <source>
        <dbReference type="EnsemblPlants" id="EMT12946"/>
    </source>
</evidence>
<protein>
    <submittedName>
        <fullName evidence="1">Uncharacterized protein</fullName>
    </submittedName>
</protein>
<name>R7W1U3_AEGTA</name>
<dbReference type="AlphaFoldDB" id="R7W1U3"/>